<dbReference type="EMBL" id="GBRH01277960">
    <property type="protein sequence ID" value="JAD19935.1"/>
    <property type="molecule type" value="Transcribed_RNA"/>
</dbReference>
<proteinExistence type="predicted"/>
<accession>A0A0A8Y3R4</accession>
<sequence>MKVNWKMKSLKFWHGDNKICIQGVLNGSSPHSRLALRYSDIQSMSSEWSGVLNLLQLQGTLQTDSSPPQLYTAFFRSLLQCLKNTRGCLPTEILIIEFH</sequence>
<reference evidence="1" key="1">
    <citation type="submission" date="2014-09" db="EMBL/GenBank/DDBJ databases">
        <authorList>
            <person name="Magalhaes I.L.F."/>
            <person name="Oliveira U."/>
            <person name="Santos F.R."/>
            <person name="Vidigal T.H.D.A."/>
            <person name="Brescovit A.D."/>
            <person name="Santos A.J."/>
        </authorList>
    </citation>
    <scope>NUCLEOTIDE SEQUENCE</scope>
    <source>
        <tissue evidence="1">Shoot tissue taken approximately 20 cm above the soil surface</tissue>
    </source>
</reference>
<name>A0A0A8Y3R4_ARUDO</name>
<dbReference type="AlphaFoldDB" id="A0A0A8Y3R4"/>
<reference evidence="1" key="2">
    <citation type="journal article" date="2015" name="Data Brief">
        <title>Shoot transcriptome of the giant reed, Arundo donax.</title>
        <authorList>
            <person name="Barrero R.A."/>
            <person name="Guerrero F.D."/>
            <person name="Moolhuijzen P."/>
            <person name="Goolsby J.A."/>
            <person name="Tidwell J."/>
            <person name="Bellgard S.E."/>
            <person name="Bellgard M.I."/>
        </authorList>
    </citation>
    <scope>NUCLEOTIDE SEQUENCE</scope>
    <source>
        <tissue evidence="1">Shoot tissue taken approximately 20 cm above the soil surface</tissue>
    </source>
</reference>
<protein>
    <submittedName>
        <fullName evidence="1">Uncharacterized protein</fullName>
    </submittedName>
</protein>
<evidence type="ECO:0000313" key="1">
    <source>
        <dbReference type="EMBL" id="JAD19935.1"/>
    </source>
</evidence>
<organism evidence="1">
    <name type="scientific">Arundo donax</name>
    <name type="common">Giant reed</name>
    <name type="synonym">Donax arundinaceus</name>
    <dbReference type="NCBI Taxonomy" id="35708"/>
    <lineage>
        <taxon>Eukaryota</taxon>
        <taxon>Viridiplantae</taxon>
        <taxon>Streptophyta</taxon>
        <taxon>Embryophyta</taxon>
        <taxon>Tracheophyta</taxon>
        <taxon>Spermatophyta</taxon>
        <taxon>Magnoliopsida</taxon>
        <taxon>Liliopsida</taxon>
        <taxon>Poales</taxon>
        <taxon>Poaceae</taxon>
        <taxon>PACMAD clade</taxon>
        <taxon>Arundinoideae</taxon>
        <taxon>Arundineae</taxon>
        <taxon>Arundo</taxon>
    </lineage>
</organism>